<evidence type="ECO:0000313" key="2">
    <source>
        <dbReference type="EMBL" id="OAT80713.1"/>
    </source>
</evidence>
<dbReference type="InterPro" id="IPR029044">
    <property type="entry name" value="Nucleotide-diphossugar_trans"/>
</dbReference>
<protein>
    <recommendedName>
        <fullName evidence="1">Nucleotidyl transferase domain-containing protein</fullName>
    </recommendedName>
</protein>
<dbReference type="Pfam" id="PF00483">
    <property type="entry name" value="NTP_transferase"/>
    <property type="match status" value="1"/>
</dbReference>
<dbReference type="EMBL" id="LYVF01000174">
    <property type="protein sequence ID" value="OAT80713.1"/>
    <property type="molecule type" value="Genomic_DNA"/>
</dbReference>
<evidence type="ECO:0000259" key="1">
    <source>
        <dbReference type="Pfam" id="PF00483"/>
    </source>
</evidence>
<evidence type="ECO:0000313" key="3">
    <source>
        <dbReference type="Proteomes" id="UP000078532"/>
    </source>
</evidence>
<sequence>MKALILAAGRGTRLHPLTEYIAKPMLPLHGKPLMEWIMLTLSGYGIREFVVAVSHLAEQIETYFVRGDRWNVTINYSRGAAPAGKAGEIWRAQNLLPAGKEPFLVVPADTVSHLDYREMLDFHREHGGPATIAFSTRYRLEVGTAELGPDSRVKKFFEKENLGRPVSTGTYVLDGRIFPYIEKLAPGKNEVDLPGDVFPRLITKGVPLYGFVRDYPWWDVGRISDYEGLINLPPAELAQILAWGQGEKNQ</sequence>
<gene>
    <name evidence="2" type="ORF">A6M21_12690</name>
</gene>
<comment type="caution">
    <text evidence="2">The sequence shown here is derived from an EMBL/GenBank/DDBJ whole genome shotgun (WGS) entry which is preliminary data.</text>
</comment>
<dbReference type="OrthoDB" id="9801899at2"/>
<dbReference type="InterPro" id="IPR005835">
    <property type="entry name" value="NTP_transferase_dom"/>
</dbReference>
<dbReference type="CDD" id="cd04181">
    <property type="entry name" value="NTP_transferase"/>
    <property type="match status" value="1"/>
</dbReference>
<dbReference type="RefSeq" id="WP_066669413.1">
    <property type="nucleotide sequence ID" value="NZ_LYVF01000174.1"/>
</dbReference>
<dbReference type="STRING" id="1838280.A6M21_12690"/>
<dbReference type="Gene3D" id="3.90.550.10">
    <property type="entry name" value="Spore Coat Polysaccharide Biosynthesis Protein SpsA, Chain A"/>
    <property type="match status" value="1"/>
</dbReference>
<reference evidence="2 3" key="1">
    <citation type="submission" date="2016-04" db="EMBL/GenBank/DDBJ databases">
        <authorList>
            <person name="Evans L.H."/>
            <person name="Alamgir A."/>
            <person name="Owens N."/>
            <person name="Weber N.D."/>
            <person name="Virtaneva K."/>
            <person name="Barbian K."/>
            <person name="Babar A."/>
            <person name="Rosenke K."/>
        </authorList>
    </citation>
    <scope>NUCLEOTIDE SEQUENCE [LARGE SCALE GENOMIC DNA]</scope>
    <source>
        <strain evidence="2 3">LMa1</strain>
    </source>
</reference>
<feature type="domain" description="Nucleotidyl transferase" evidence="1">
    <location>
        <begin position="2"/>
        <end position="227"/>
    </location>
</feature>
<dbReference type="SUPFAM" id="SSF53448">
    <property type="entry name" value="Nucleotide-diphospho-sugar transferases"/>
    <property type="match status" value="1"/>
</dbReference>
<dbReference type="InterPro" id="IPR050486">
    <property type="entry name" value="Mannose-1P_guanyltransferase"/>
</dbReference>
<proteinExistence type="predicted"/>
<dbReference type="AlphaFoldDB" id="A0A1B7LCR1"/>
<name>A0A1B7LCR1_9FIRM</name>
<accession>A0A1B7LCR1</accession>
<dbReference type="Proteomes" id="UP000078532">
    <property type="component" value="Unassembled WGS sequence"/>
</dbReference>
<organism evidence="2 3">
    <name type="scientific">Desulfotomaculum copahuensis</name>
    <dbReference type="NCBI Taxonomy" id="1838280"/>
    <lineage>
        <taxon>Bacteria</taxon>
        <taxon>Bacillati</taxon>
        <taxon>Bacillota</taxon>
        <taxon>Clostridia</taxon>
        <taxon>Eubacteriales</taxon>
        <taxon>Desulfotomaculaceae</taxon>
        <taxon>Desulfotomaculum</taxon>
    </lineage>
</organism>
<keyword evidence="3" id="KW-1185">Reference proteome</keyword>
<dbReference type="PANTHER" id="PTHR22572">
    <property type="entry name" value="SUGAR-1-PHOSPHATE GUANYL TRANSFERASE"/>
    <property type="match status" value="1"/>
</dbReference>